<protein>
    <submittedName>
        <fullName evidence="1">Uncharacterized protein</fullName>
    </submittedName>
</protein>
<dbReference type="Proteomes" id="UP000824120">
    <property type="component" value="Chromosome 12"/>
</dbReference>
<dbReference type="EMBL" id="JACXVP010000012">
    <property type="protein sequence ID" value="KAG5572221.1"/>
    <property type="molecule type" value="Genomic_DNA"/>
</dbReference>
<keyword evidence="2" id="KW-1185">Reference proteome</keyword>
<name>A0A9J5W9G4_SOLCO</name>
<organism evidence="1 2">
    <name type="scientific">Solanum commersonii</name>
    <name type="common">Commerson's wild potato</name>
    <name type="synonym">Commerson's nightshade</name>
    <dbReference type="NCBI Taxonomy" id="4109"/>
    <lineage>
        <taxon>Eukaryota</taxon>
        <taxon>Viridiplantae</taxon>
        <taxon>Streptophyta</taxon>
        <taxon>Embryophyta</taxon>
        <taxon>Tracheophyta</taxon>
        <taxon>Spermatophyta</taxon>
        <taxon>Magnoliopsida</taxon>
        <taxon>eudicotyledons</taxon>
        <taxon>Gunneridae</taxon>
        <taxon>Pentapetalae</taxon>
        <taxon>asterids</taxon>
        <taxon>lamiids</taxon>
        <taxon>Solanales</taxon>
        <taxon>Solanaceae</taxon>
        <taxon>Solanoideae</taxon>
        <taxon>Solaneae</taxon>
        <taxon>Solanum</taxon>
    </lineage>
</organism>
<dbReference type="AlphaFoldDB" id="A0A9J5W9G4"/>
<sequence>MNTCMTSLICLPLFSNQHSFQLTQDNKGLFKACNGVECKEATSSIVSSPVVAEGTSAQTGTFALRSSGVSNVPNSEVKSVDFR</sequence>
<accession>A0A9J5W9G4</accession>
<proteinExistence type="predicted"/>
<reference evidence="1 2" key="1">
    <citation type="submission" date="2020-09" db="EMBL/GenBank/DDBJ databases">
        <title>De no assembly of potato wild relative species, Solanum commersonii.</title>
        <authorList>
            <person name="Cho K."/>
        </authorList>
    </citation>
    <scope>NUCLEOTIDE SEQUENCE [LARGE SCALE GENOMIC DNA]</scope>
    <source>
        <strain evidence="1">LZ3.2</strain>
        <tissue evidence="1">Leaf</tissue>
    </source>
</reference>
<evidence type="ECO:0000313" key="2">
    <source>
        <dbReference type="Proteomes" id="UP000824120"/>
    </source>
</evidence>
<gene>
    <name evidence="1" type="ORF">H5410_061987</name>
</gene>
<evidence type="ECO:0000313" key="1">
    <source>
        <dbReference type="EMBL" id="KAG5572221.1"/>
    </source>
</evidence>
<comment type="caution">
    <text evidence="1">The sequence shown here is derived from an EMBL/GenBank/DDBJ whole genome shotgun (WGS) entry which is preliminary data.</text>
</comment>